<dbReference type="EMBL" id="FOLQ01000023">
    <property type="protein sequence ID" value="SFE95204.1"/>
    <property type="molecule type" value="Genomic_DNA"/>
</dbReference>
<keyword evidence="2" id="KW-1185">Reference proteome</keyword>
<name>A0A1I2EQ28_9BACT</name>
<dbReference type="AlphaFoldDB" id="A0A1I2EQ28"/>
<evidence type="ECO:0000313" key="2">
    <source>
        <dbReference type="Proteomes" id="UP000198598"/>
    </source>
</evidence>
<dbReference type="Proteomes" id="UP000198598">
    <property type="component" value="Unassembled WGS sequence"/>
</dbReference>
<protein>
    <submittedName>
        <fullName evidence="1">Uncharacterized protein</fullName>
    </submittedName>
</protein>
<organism evidence="1 2">
    <name type="scientific">Spirosoma endophyticum</name>
    <dbReference type="NCBI Taxonomy" id="662367"/>
    <lineage>
        <taxon>Bacteria</taxon>
        <taxon>Pseudomonadati</taxon>
        <taxon>Bacteroidota</taxon>
        <taxon>Cytophagia</taxon>
        <taxon>Cytophagales</taxon>
        <taxon>Cytophagaceae</taxon>
        <taxon>Spirosoma</taxon>
    </lineage>
</organism>
<gene>
    <name evidence="1" type="ORF">SAMN05216167_1238</name>
</gene>
<reference evidence="1 2" key="1">
    <citation type="submission" date="2016-10" db="EMBL/GenBank/DDBJ databases">
        <authorList>
            <person name="de Groot N.N."/>
        </authorList>
    </citation>
    <scope>NUCLEOTIDE SEQUENCE [LARGE SCALE GENOMIC DNA]</scope>
    <source>
        <strain evidence="1 2">DSM 26130</strain>
    </source>
</reference>
<sequence>MHQQGILARYGRIVNFLRMRKISHVVQWPFIVRIRTYLNGLCIHKVYSTIYGNIRAKLGSELTVWPIVALKAELILHRWLATC</sequence>
<accession>A0A1I2EQ28</accession>
<proteinExistence type="predicted"/>
<evidence type="ECO:0000313" key="1">
    <source>
        <dbReference type="EMBL" id="SFE95204.1"/>
    </source>
</evidence>